<evidence type="ECO:0000313" key="5">
    <source>
        <dbReference type="Proteomes" id="UP000054007"/>
    </source>
</evidence>
<dbReference type="Gene3D" id="3.90.850.10">
    <property type="entry name" value="Fumarylacetoacetase-like, C-terminal domain"/>
    <property type="match status" value="1"/>
</dbReference>
<dbReference type="SUPFAM" id="SSF56529">
    <property type="entry name" value="FAH"/>
    <property type="match status" value="1"/>
</dbReference>
<accession>A0A0D7BQ29</accession>
<reference evidence="4 5" key="1">
    <citation type="journal article" date="2015" name="Fungal Genet. Biol.">
        <title>Evolution of novel wood decay mechanisms in Agaricales revealed by the genome sequences of Fistulina hepatica and Cylindrobasidium torrendii.</title>
        <authorList>
            <person name="Floudas D."/>
            <person name="Held B.W."/>
            <person name="Riley R."/>
            <person name="Nagy L.G."/>
            <person name="Koehler G."/>
            <person name="Ransdell A.S."/>
            <person name="Younus H."/>
            <person name="Chow J."/>
            <person name="Chiniquy J."/>
            <person name="Lipzen A."/>
            <person name="Tritt A."/>
            <person name="Sun H."/>
            <person name="Haridas S."/>
            <person name="LaButti K."/>
            <person name="Ohm R.A."/>
            <person name="Kues U."/>
            <person name="Blanchette R.A."/>
            <person name="Grigoriev I.V."/>
            <person name="Minto R.E."/>
            <person name="Hibbett D.S."/>
        </authorList>
    </citation>
    <scope>NUCLEOTIDE SEQUENCE [LARGE SCALE GENOMIC DNA]</scope>
    <source>
        <strain evidence="4 5">FP15055 ss-10</strain>
    </source>
</reference>
<dbReference type="GO" id="GO:0019752">
    <property type="term" value="P:carboxylic acid metabolic process"/>
    <property type="evidence" value="ECO:0007669"/>
    <property type="project" value="UniProtKB-ARBA"/>
</dbReference>
<dbReference type="Pfam" id="PF01557">
    <property type="entry name" value="FAA_hydrolase"/>
    <property type="match status" value="1"/>
</dbReference>
<dbReference type="GO" id="GO:0018773">
    <property type="term" value="F:acetylpyruvate hydrolase activity"/>
    <property type="evidence" value="ECO:0007669"/>
    <property type="project" value="TreeGrafter"/>
</dbReference>
<name>A0A0D7BQ29_9AGAR</name>
<gene>
    <name evidence="4" type="ORF">CYLTODRAFT_367819</name>
</gene>
<dbReference type="InterPro" id="IPR011234">
    <property type="entry name" value="Fumarylacetoacetase-like_C"/>
</dbReference>
<dbReference type="FunFam" id="3.90.850.10:FF:000003">
    <property type="entry name" value="Fumarylacetoacetate hydrolase domain-containing 1"/>
    <property type="match status" value="1"/>
</dbReference>
<comment type="similarity">
    <text evidence="1">Belongs to the FAH family.</text>
</comment>
<dbReference type="AlphaFoldDB" id="A0A0D7BQ29"/>
<organism evidence="4 5">
    <name type="scientific">Cylindrobasidium torrendii FP15055 ss-10</name>
    <dbReference type="NCBI Taxonomy" id="1314674"/>
    <lineage>
        <taxon>Eukaryota</taxon>
        <taxon>Fungi</taxon>
        <taxon>Dikarya</taxon>
        <taxon>Basidiomycota</taxon>
        <taxon>Agaricomycotina</taxon>
        <taxon>Agaricomycetes</taxon>
        <taxon>Agaricomycetidae</taxon>
        <taxon>Agaricales</taxon>
        <taxon>Marasmiineae</taxon>
        <taxon>Physalacriaceae</taxon>
        <taxon>Cylindrobasidium</taxon>
    </lineage>
</organism>
<evidence type="ECO:0000313" key="4">
    <source>
        <dbReference type="EMBL" id="KIY72269.1"/>
    </source>
</evidence>
<evidence type="ECO:0000256" key="2">
    <source>
        <dbReference type="ARBA" id="ARBA00022723"/>
    </source>
</evidence>
<dbReference type="EMBL" id="KN880445">
    <property type="protein sequence ID" value="KIY72269.1"/>
    <property type="molecule type" value="Genomic_DNA"/>
</dbReference>
<dbReference type="GO" id="GO:0005739">
    <property type="term" value="C:mitochondrion"/>
    <property type="evidence" value="ECO:0007669"/>
    <property type="project" value="TreeGrafter"/>
</dbReference>
<evidence type="ECO:0000256" key="1">
    <source>
        <dbReference type="ARBA" id="ARBA00010211"/>
    </source>
</evidence>
<evidence type="ECO:0000259" key="3">
    <source>
        <dbReference type="Pfam" id="PF01557"/>
    </source>
</evidence>
<sequence>MSSSVAANFIKQGKKIYAIGRNYHEHIKEMNAPPNSEPWFFLKPTTSYLSNGGTIEIPQGVEMHHEVELGVVIGKKGRDVPKAQASGYIAGYALGIDLTARNLQQEVKKKGLPWASAKGFDTFCPITDFVPRERIPDASDLVLWLSVNGVEKQRGITKQMIYDIPTLIEHCSSVMTMEEGDLILTGTPAGALSIIRAGDTVAAGLETVSGELITRWDGNAKDREGGYKFQR</sequence>
<feature type="domain" description="Fumarylacetoacetase-like C-terminal" evidence="3">
    <location>
        <begin position="15"/>
        <end position="207"/>
    </location>
</feature>
<proteinExistence type="inferred from homology"/>
<dbReference type="PANTHER" id="PTHR11820">
    <property type="entry name" value="ACYLPYRUVASE"/>
    <property type="match status" value="1"/>
</dbReference>
<keyword evidence="5" id="KW-1185">Reference proteome</keyword>
<dbReference type="OrthoDB" id="74910at2759"/>
<dbReference type="InterPro" id="IPR036663">
    <property type="entry name" value="Fumarylacetoacetase_C_sf"/>
</dbReference>
<dbReference type="STRING" id="1314674.A0A0D7BQ29"/>
<dbReference type="PANTHER" id="PTHR11820:SF7">
    <property type="entry name" value="ACYLPYRUVASE FAHD1, MITOCHONDRIAL"/>
    <property type="match status" value="1"/>
</dbReference>
<keyword evidence="2" id="KW-0479">Metal-binding</keyword>
<dbReference type="Proteomes" id="UP000054007">
    <property type="component" value="Unassembled WGS sequence"/>
</dbReference>
<protein>
    <recommendedName>
        <fullName evidence="3">Fumarylacetoacetase-like C-terminal domain-containing protein</fullName>
    </recommendedName>
</protein>
<dbReference type="GO" id="GO:0046872">
    <property type="term" value="F:metal ion binding"/>
    <property type="evidence" value="ECO:0007669"/>
    <property type="project" value="UniProtKB-KW"/>
</dbReference>